<protein>
    <recommendedName>
        <fullName evidence="8">Ferredoxin</fullName>
    </recommendedName>
</protein>
<dbReference type="GO" id="GO:0051538">
    <property type="term" value="F:3 iron, 4 sulfur cluster binding"/>
    <property type="evidence" value="ECO:0007669"/>
    <property type="project" value="UniProtKB-KW"/>
</dbReference>
<evidence type="ECO:0000256" key="3">
    <source>
        <dbReference type="ARBA" id="ARBA00022723"/>
    </source>
</evidence>
<proteinExistence type="predicted"/>
<keyword evidence="4 8" id="KW-0249">Electron transport</keyword>
<accession>A0A060ZE32</accession>
<name>A0A060ZE32_9ACTN</name>
<comment type="function">
    <text evidence="8">Ferredoxins are iron-sulfur proteins that transfer electrons in a wide variety of metabolic reactions.</text>
</comment>
<dbReference type="GO" id="GO:0005506">
    <property type="term" value="F:iron ion binding"/>
    <property type="evidence" value="ECO:0007669"/>
    <property type="project" value="UniProtKB-UniRule"/>
</dbReference>
<feature type="domain" description="Divergent 4Fe-4S mono-cluster" evidence="9">
    <location>
        <begin position="1"/>
        <end position="63"/>
    </location>
</feature>
<dbReference type="AlphaFoldDB" id="A0A060ZE32"/>
<dbReference type="InterPro" id="IPR001080">
    <property type="entry name" value="3Fe4S_ferredoxin"/>
</dbReference>
<gene>
    <name evidence="11" type="ORF">J2Z30_006580</name>
    <name evidence="10" type="ORF">SIRAN1044</name>
</gene>
<dbReference type="HOGENOM" id="CLU_139698_6_0_11"/>
<dbReference type="SUPFAM" id="SSF54862">
    <property type="entry name" value="4Fe-4S ferredoxins"/>
    <property type="match status" value="1"/>
</dbReference>
<evidence type="ECO:0000259" key="9">
    <source>
        <dbReference type="Pfam" id="PF06902"/>
    </source>
</evidence>
<evidence type="ECO:0000256" key="7">
    <source>
        <dbReference type="ARBA" id="ARBA00023291"/>
    </source>
</evidence>
<dbReference type="InterPro" id="IPR010693">
    <property type="entry name" value="Divergent_4Fe-4S_mono-cluster"/>
</dbReference>
<keyword evidence="3 8" id="KW-0479">Metal-binding</keyword>
<evidence type="ECO:0000256" key="1">
    <source>
        <dbReference type="ARBA" id="ARBA00001927"/>
    </source>
</evidence>
<dbReference type="RefSeq" id="WP_044567505.1">
    <property type="nucleotide sequence ID" value="NZ_BAABDR010000034.1"/>
</dbReference>
<dbReference type="Proteomes" id="UP000756710">
    <property type="component" value="Unassembled WGS sequence"/>
</dbReference>
<dbReference type="Gene3D" id="3.30.70.20">
    <property type="match status" value="1"/>
</dbReference>
<keyword evidence="2 8" id="KW-0813">Transport</keyword>
<evidence type="ECO:0000313" key="10">
    <source>
        <dbReference type="EMBL" id="CDR03065.1"/>
    </source>
</evidence>
<keyword evidence="6 8" id="KW-0411">Iron-sulfur</keyword>
<evidence type="ECO:0000313" key="11">
    <source>
        <dbReference type="EMBL" id="MBP2065538.1"/>
    </source>
</evidence>
<evidence type="ECO:0000256" key="6">
    <source>
        <dbReference type="ARBA" id="ARBA00023014"/>
    </source>
</evidence>
<dbReference type="EMBL" id="JAGGLR010000020">
    <property type="protein sequence ID" value="MBP2065538.1"/>
    <property type="molecule type" value="Genomic_DNA"/>
</dbReference>
<dbReference type="PRINTS" id="PR00352">
    <property type="entry name" value="3FE4SFRDOXIN"/>
</dbReference>
<dbReference type="PANTHER" id="PTHR36923">
    <property type="entry name" value="FERREDOXIN"/>
    <property type="match status" value="1"/>
</dbReference>
<sequence>MRITADREVCCAAGQCALIAPDLFDQSDEDGSVVLLDAQPDTGRLDVLREVVSRCPTGAIRLEEEPGA</sequence>
<comment type="cofactor">
    <cofactor evidence="1">
        <name>[3Fe-4S] cluster</name>
        <dbReference type="ChEBI" id="CHEBI:21137"/>
    </cofactor>
</comment>
<evidence type="ECO:0000256" key="8">
    <source>
        <dbReference type="RuleBase" id="RU368020"/>
    </source>
</evidence>
<dbReference type="InterPro" id="IPR051269">
    <property type="entry name" value="Fe-S_cluster_ET"/>
</dbReference>
<organism evidence="10">
    <name type="scientific">Streptomyces iranensis</name>
    <dbReference type="NCBI Taxonomy" id="576784"/>
    <lineage>
        <taxon>Bacteria</taxon>
        <taxon>Bacillati</taxon>
        <taxon>Actinomycetota</taxon>
        <taxon>Actinomycetes</taxon>
        <taxon>Kitasatosporales</taxon>
        <taxon>Streptomycetaceae</taxon>
        <taxon>Streptomyces</taxon>
        <taxon>Streptomyces violaceusniger group</taxon>
    </lineage>
</organism>
<dbReference type="EMBL" id="LK022848">
    <property type="protein sequence ID" value="CDR03065.1"/>
    <property type="molecule type" value="Genomic_DNA"/>
</dbReference>
<evidence type="ECO:0000256" key="4">
    <source>
        <dbReference type="ARBA" id="ARBA00022982"/>
    </source>
</evidence>
<evidence type="ECO:0000256" key="5">
    <source>
        <dbReference type="ARBA" id="ARBA00023004"/>
    </source>
</evidence>
<dbReference type="Pfam" id="PF06902">
    <property type="entry name" value="Fer4_19"/>
    <property type="match status" value="1"/>
</dbReference>
<dbReference type="GO" id="GO:0009055">
    <property type="term" value="F:electron transfer activity"/>
    <property type="evidence" value="ECO:0007669"/>
    <property type="project" value="UniProtKB-UniRule"/>
</dbReference>
<keyword evidence="12" id="KW-1185">Reference proteome</keyword>
<dbReference type="PANTHER" id="PTHR36923:SF3">
    <property type="entry name" value="FERREDOXIN"/>
    <property type="match status" value="1"/>
</dbReference>
<keyword evidence="7" id="KW-0003">3Fe-4S</keyword>
<keyword evidence="5 8" id="KW-0408">Iron</keyword>
<evidence type="ECO:0000256" key="2">
    <source>
        <dbReference type="ARBA" id="ARBA00022448"/>
    </source>
</evidence>
<reference evidence="11 12" key="2">
    <citation type="submission" date="2021-03" db="EMBL/GenBank/DDBJ databases">
        <title>Genomic Encyclopedia of Type Strains, Phase IV (KMG-IV): sequencing the most valuable type-strain genomes for metagenomic binning, comparative biology and taxonomic classification.</title>
        <authorList>
            <person name="Goeker M."/>
        </authorList>
    </citation>
    <scope>NUCLEOTIDE SEQUENCE [LARGE SCALE GENOMIC DNA]</scope>
    <source>
        <strain evidence="11 12">DSM 41954</strain>
    </source>
</reference>
<reference evidence="10" key="1">
    <citation type="submission" date="2014-05" db="EMBL/GenBank/DDBJ databases">
        <authorList>
            <person name="Horn Fabian"/>
        </authorList>
    </citation>
    <scope>NUCLEOTIDE SEQUENCE</scope>
</reference>
<evidence type="ECO:0000313" key="12">
    <source>
        <dbReference type="Proteomes" id="UP000756710"/>
    </source>
</evidence>